<organism evidence="3 4">
    <name type="scientific">Haloferax namakaokahaiae</name>
    <dbReference type="NCBI Taxonomy" id="1748331"/>
    <lineage>
        <taxon>Archaea</taxon>
        <taxon>Methanobacteriati</taxon>
        <taxon>Methanobacteriota</taxon>
        <taxon>Stenosarchaea group</taxon>
        <taxon>Halobacteria</taxon>
        <taxon>Halobacteriales</taxon>
        <taxon>Haloferacaceae</taxon>
        <taxon>Haloferax</taxon>
    </lineage>
</organism>
<keyword evidence="4" id="KW-1185">Reference proteome</keyword>
<dbReference type="EMBL" id="JBHTAA010000001">
    <property type="protein sequence ID" value="MFC7201992.1"/>
    <property type="molecule type" value="Genomic_DNA"/>
</dbReference>
<comment type="caution">
    <text evidence="3">The sequence shown here is derived from an EMBL/GenBank/DDBJ whole genome shotgun (WGS) entry which is preliminary data.</text>
</comment>
<accession>A0ABD5ZA07</accession>
<keyword evidence="1" id="KW-0812">Transmembrane</keyword>
<dbReference type="InterPro" id="IPR055768">
    <property type="entry name" value="DUF7344"/>
</dbReference>
<name>A0ABD5ZA07_9EURY</name>
<protein>
    <recommendedName>
        <fullName evidence="2">DUF7344 domain-containing protein</fullName>
    </recommendedName>
</protein>
<dbReference type="Pfam" id="PF24035">
    <property type="entry name" value="DUF7344"/>
    <property type="match status" value="1"/>
</dbReference>
<keyword evidence="1" id="KW-1133">Transmembrane helix</keyword>
<dbReference type="RefSeq" id="WP_390221298.1">
    <property type="nucleotide sequence ID" value="NZ_JBHTAA010000001.1"/>
</dbReference>
<sequence>MASEATPSPLDDAVVHDVLRNERRRLVLEQLRDEVSSQSVGTLAEHIAEVESGESPPPKNVRQSVYISLHQTHLPKLDALHIVSYDSVQKEVTLGSRADELDVYFDDPPVGALAAMSFVACLIGLVLVLGSWMQVPVITSIDPRLIAVIALVVATAVTGAELTAGPRRW</sequence>
<feature type="transmembrane region" description="Helical" evidence="1">
    <location>
        <begin position="145"/>
        <end position="164"/>
    </location>
</feature>
<reference evidence="3 4" key="1">
    <citation type="journal article" date="2019" name="Int. J. Syst. Evol. Microbiol.">
        <title>The Global Catalogue of Microorganisms (GCM) 10K type strain sequencing project: providing services to taxonomists for standard genome sequencing and annotation.</title>
        <authorList>
            <consortium name="The Broad Institute Genomics Platform"/>
            <consortium name="The Broad Institute Genome Sequencing Center for Infectious Disease"/>
            <person name="Wu L."/>
            <person name="Ma J."/>
        </authorList>
    </citation>
    <scope>NUCLEOTIDE SEQUENCE [LARGE SCALE GENOMIC DNA]</scope>
    <source>
        <strain evidence="3 4">DSM 29988</strain>
    </source>
</reference>
<keyword evidence="1" id="KW-0472">Membrane</keyword>
<proteinExistence type="predicted"/>
<evidence type="ECO:0000313" key="4">
    <source>
        <dbReference type="Proteomes" id="UP001596481"/>
    </source>
</evidence>
<feature type="domain" description="DUF7344" evidence="2">
    <location>
        <begin position="16"/>
        <end position="93"/>
    </location>
</feature>
<gene>
    <name evidence="3" type="ORF">ACFQJC_00550</name>
</gene>
<evidence type="ECO:0000256" key="1">
    <source>
        <dbReference type="SAM" id="Phobius"/>
    </source>
</evidence>
<dbReference type="AlphaFoldDB" id="A0ABD5ZA07"/>
<dbReference type="Proteomes" id="UP001596481">
    <property type="component" value="Unassembled WGS sequence"/>
</dbReference>
<evidence type="ECO:0000259" key="2">
    <source>
        <dbReference type="Pfam" id="PF24035"/>
    </source>
</evidence>
<evidence type="ECO:0000313" key="3">
    <source>
        <dbReference type="EMBL" id="MFC7201992.1"/>
    </source>
</evidence>
<feature type="transmembrane region" description="Helical" evidence="1">
    <location>
        <begin position="110"/>
        <end position="133"/>
    </location>
</feature>